<evidence type="ECO:0000259" key="1">
    <source>
        <dbReference type="Pfam" id="PF22936"/>
    </source>
</evidence>
<dbReference type="Pfam" id="PF22936">
    <property type="entry name" value="Pol_BBD"/>
    <property type="match status" value="1"/>
</dbReference>
<dbReference type="AlphaFoldDB" id="A0A6L2KIX3"/>
<feature type="domain" description="Retrovirus-related Pol polyprotein from transposon TNT 1-94-like beta-barrel" evidence="1">
    <location>
        <begin position="119"/>
        <end position="165"/>
    </location>
</feature>
<name>A0A6L2KIX3_TANCI</name>
<gene>
    <name evidence="2" type="ORF">Tci_019943</name>
</gene>
<evidence type="ECO:0000313" key="2">
    <source>
        <dbReference type="EMBL" id="GEU47965.1"/>
    </source>
</evidence>
<protein>
    <submittedName>
        <fullName evidence="2">Integrase, catalytic region, zinc finger, CCHC-type, peptidase aspartic, catalytic</fullName>
    </submittedName>
</protein>
<proteinExistence type="predicted"/>
<dbReference type="InterPro" id="IPR054722">
    <property type="entry name" value="PolX-like_BBD"/>
</dbReference>
<organism evidence="2">
    <name type="scientific">Tanacetum cinerariifolium</name>
    <name type="common">Dalmatian daisy</name>
    <name type="synonym">Chrysanthemum cinerariifolium</name>
    <dbReference type="NCBI Taxonomy" id="118510"/>
    <lineage>
        <taxon>Eukaryota</taxon>
        <taxon>Viridiplantae</taxon>
        <taxon>Streptophyta</taxon>
        <taxon>Embryophyta</taxon>
        <taxon>Tracheophyta</taxon>
        <taxon>Spermatophyta</taxon>
        <taxon>Magnoliopsida</taxon>
        <taxon>eudicotyledons</taxon>
        <taxon>Gunneridae</taxon>
        <taxon>Pentapetalae</taxon>
        <taxon>asterids</taxon>
        <taxon>campanulids</taxon>
        <taxon>Asterales</taxon>
        <taxon>Asteraceae</taxon>
        <taxon>Asteroideae</taxon>
        <taxon>Anthemideae</taxon>
        <taxon>Anthemidinae</taxon>
        <taxon>Tanacetum</taxon>
    </lineage>
</organism>
<sequence length="435" mass="49184">MLLMQAQKNGVVLDEEQLLFIVGGQTNTFDENVDEAPVQDLAFNKDNTMFMVNISSTDPIYDEAGPSYDSDILSESAQCVSANEQNKVVNESLIAKLARYKEQVELYEKKSKVVQIILWYLDSGYSKHITGNRLRLMNFMKKFNETVRFGNDHFGAIMGYGDYVICDSVISKNGIVKRWNHTLKKAAGIMLIFSKALMFLWAEVVATACVAARPAIKDNTVAQTEDNPFVNVFALEPSSEESSSGDVSLAESNQVIQPHNHLRKWSKDHRMNNVIGNPSRLVSTRKQLATMPCGAFIILYFQKSNPRMSRLPWMKLAGLKLCKKKFTNLIVFKYQDKPTKKHLEAIKRVFWYLRKTINIDKMADENVPAPAPAPTRSDEQILPFNAWLPVGKGNLLLDLKNAKESYLSHLRLEIILVDSTHPFMSPPAGDQIMDL</sequence>
<accession>A0A6L2KIX3</accession>
<reference evidence="2" key="1">
    <citation type="journal article" date="2019" name="Sci. Rep.">
        <title>Draft genome of Tanacetum cinerariifolium, the natural source of mosquito coil.</title>
        <authorList>
            <person name="Yamashiro T."/>
            <person name="Shiraishi A."/>
            <person name="Satake H."/>
            <person name="Nakayama K."/>
        </authorList>
    </citation>
    <scope>NUCLEOTIDE SEQUENCE</scope>
</reference>
<dbReference type="EMBL" id="BKCJ010002351">
    <property type="protein sequence ID" value="GEU47965.1"/>
    <property type="molecule type" value="Genomic_DNA"/>
</dbReference>
<comment type="caution">
    <text evidence="2">The sequence shown here is derived from an EMBL/GenBank/DDBJ whole genome shotgun (WGS) entry which is preliminary data.</text>
</comment>